<dbReference type="AlphaFoldDB" id="A0A378IQY6"/>
<dbReference type="RefSeq" id="WP_115174418.1">
    <property type="nucleotide sequence ID" value="NZ_UGNY01000001.1"/>
</dbReference>
<name>A0A378IQY6_9GAMM</name>
<accession>A0A378IQY6</accession>
<reference evidence="1 2" key="1">
    <citation type="submission" date="2018-06" db="EMBL/GenBank/DDBJ databases">
        <authorList>
            <consortium name="Pathogen Informatics"/>
            <person name="Doyle S."/>
        </authorList>
    </citation>
    <scope>NUCLEOTIDE SEQUENCE [LARGE SCALE GENOMIC DNA]</scope>
    <source>
        <strain evidence="1 2">NCTC11978</strain>
    </source>
</reference>
<dbReference type="Proteomes" id="UP000254033">
    <property type="component" value="Unassembled WGS sequence"/>
</dbReference>
<proteinExistence type="predicted"/>
<evidence type="ECO:0000313" key="1">
    <source>
        <dbReference type="EMBL" id="STX37272.1"/>
    </source>
</evidence>
<organism evidence="1 2">
    <name type="scientific">Legionella feeleii</name>
    <dbReference type="NCBI Taxonomy" id="453"/>
    <lineage>
        <taxon>Bacteria</taxon>
        <taxon>Pseudomonadati</taxon>
        <taxon>Pseudomonadota</taxon>
        <taxon>Gammaproteobacteria</taxon>
        <taxon>Legionellales</taxon>
        <taxon>Legionellaceae</taxon>
        <taxon>Legionella</taxon>
    </lineage>
</organism>
<sequence>MPSDSLDTKKPNNIKLRGIALKDNCRPERKRQRRLQANYEESSYLPEVLLKFAAELHANEGIFAFSDGKVPHGKYLYVRTLSGALFAAKEEDIAHHSYLSNGKKVTSAGYLVFEKGKLCLVSNESGHYRPTKEEMLEDLQHYYNLSKNELLVYEDHSSILTEKCIKEFSVKAIVASQTFDDLIPLAIFVKDSRYNKALKKGEQVPVPAAPPPGPVPSVSASKLSKPNKALAASHYLPDRFFLLNPSEYAEDKKHLKDPEFPGYDANEKLLA</sequence>
<gene>
    <name evidence="1" type="ORF">NCTC11978_00434</name>
</gene>
<dbReference type="EMBL" id="UGNY01000001">
    <property type="protein sequence ID" value="STX37272.1"/>
    <property type="molecule type" value="Genomic_DNA"/>
</dbReference>
<evidence type="ECO:0000313" key="2">
    <source>
        <dbReference type="Proteomes" id="UP000254033"/>
    </source>
</evidence>
<protein>
    <submittedName>
        <fullName evidence="1">Uncharacterized protein</fullName>
    </submittedName>
</protein>